<dbReference type="InterPro" id="IPR006455">
    <property type="entry name" value="Homeodomain_ZF_HD"/>
</dbReference>
<gene>
    <name evidence="12" type="primary">ZHD3</name>
</gene>
<keyword evidence="2" id="KW-0479">Metal-binding</keyword>
<dbReference type="FunFam" id="1.10.10.60:FF:000257">
    <property type="entry name" value="Zinc-finger homeodomain protein 2"/>
    <property type="match status" value="1"/>
</dbReference>
<keyword evidence="7 12" id="KW-0371">Homeobox</keyword>
<dbReference type="InterPro" id="IPR009057">
    <property type="entry name" value="Homeodomain-like_sf"/>
</dbReference>
<keyword evidence="8" id="KW-0804">Transcription</keyword>
<evidence type="ECO:0000256" key="4">
    <source>
        <dbReference type="ARBA" id="ARBA00022833"/>
    </source>
</evidence>
<dbReference type="Pfam" id="PF04770">
    <property type="entry name" value="ZF-HD_dimer"/>
    <property type="match status" value="1"/>
</dbReference>
<dbReference type="NCBIfam" id="TIGR01566">
    <property type="entry name" value="ZF_HD_prot_N"/>
    <property type="match status" value="1"/>
</dbReference>
<dbReference type="GO" id="GO:0008270">
    <property type="term" value="F:zinc ion binding"/>
    <property type="evidence" value="ECO:0007669"/>
    <property type="project" value="UniProtKB-KW"/>
</dbReference>
<dbReference type="PANTHER" id="PTHR31948">
    <property type="entry name" value="ZINC-FINGER HOMEODOMAIN PROTEIN 2"/>
    <property type="match status" value="1"/>
</dbReference>
<evidence type="ECO:0000256" key="3">
    <source>
        <dbReference type="ARBA" id="ARBA00022771"/>
    </source>
</evidence>
<dbReference type="GO" id="GO:0003700">
    <property type="term" value="F:DNA-binding transcription factor activity"/>
    <property type="evidence" value="ECO:0007669"/>
    <property type="project" value="TreeGrafter"/>
</dbReference>
<keyword evidence="6" id="KW-0238">DNA-binding</keyword>
<comment type="subcellular location">
    <subcellularLocation>
        <location evidence="1">Nucleus</location>
    </subcellularLocation>
</comment>
<evidence type="ECO:0000256" key="8">
    <source>
        <dbReference type="ARBA" id="ARBA00023163"/>
    </source>
</evidence>
<evidence type="ECO:0000256" key="6">
    <source>
        <dbReference type="ARBA" id="ARBA00023125"/>
    </source>
</evidence>
<dbReference type="GO" id="GO:0005634">
    <property type="term" value="C:nucleus"/>
    <property type="evidence" value="ECO:0007669"/>
    <property type="project" value="UniProtKB-SubCell"/>
</dbReference>
<evidence type="ECO:0000256" key="5">
    <source>
        <dbReference type="ARBA" id="ARBA00023015"/>
    </source>
</evidence>
<evidence type="ECO:0000256" key="7">
    <source>
        <dbReference type="ARBA" id="ARBA00023155"/>
    </source>
</evidence>
<dbReference type="PROSITE" id="PS51523">
    <property type="entry name" value="ZF_HD_DIMER"/>
    <property type="match status" value="1"/>
</dbReference>
<evidence type="ECO:0000256" key="1">
    <source>
        <dbReference type="ARBA" id="ARBA00004123"/>
    </source>
</evidence>
<dbReference type="SUPFAM" id="SSF46689">
    <property type="entry name" value="Homeodomain-like"/>
    <property type="match status" value="1"/>
</dbReference>
<evidence type="ECO:0000256" key="2">
    <source>
        <dbReference type="ARBA" id="ARBA00022723"/>
    </source>
</evidence>
<dbReference type="Gene3D" id="1.10.10.60">
    <property type="entry name" value="Homeodomain-like"/>
    <property type="match status" value="1"/>
</dbReference>
<sequence>GLSMVPYGDVDVKPSRSESSPATRSIAGVWYRECMRNHAASIGGHASDGCCEFMEGPSLKCAACGCHRNFHRKEVPGGGCAEHYSTPHHPLLVYNAHAHQPLLQSPHQMISAVDLGGSRGPETPQEGGSGEFSVSGKKRFRTKFMQEQKEKMVAFAEKLGWRIQKENDVELEKFCSEIGVKRQVLKVWMHNNKNTLGKKQEANKESAAISV</sequence>
<keyword evidence="4" id="KW-0862">Zinc</keyword>
<proteinExistence type="evidence at transcript level"/>
<dbReference type="AlphaFoldDB" id="B0LK14"/>
<evidence type="ECO:0000256" key="9">
    <source>
        <dbReference type="ARBA" id="ARBA00023242"/>
    </source>
</evidence>
<dbReference type="GO" id="GO:0050793">
    <property type="term" value="P:regulation of developmental process"/>
    <property type="evidence" value="ECO:0007669"/>
    <property type="project" value="TreeGrafter"/>
</dbReference>
<reference evidence="12" key="1">
    <citation type="journal article" date="2008" name="J. Integr. Plant Biol.">
        <title>Phylogenetic analysis of the plant-specific zinc finger-homeobox and mini zinc finger gene families.</title>
        <authorList>
            <person name="Hu W."/>
            <person name="dePamphilis C.W."/>
            <person name="Ma H."/>
        </authorList>
    </citation>
    <scope>NUCLEOTIDE SEQUENCE</scope>
</reference>
<dbReference type="EMBL" id="EU200159">
    <property type="protein sequence ID" value="ABY61025.1"/>
    <property type="molecule type" value="mRNA"/>
</dbReference>
<accession>B0LK14</accession>
<evidence type="ECO:0000259" key="11">
    <source>
        <dbReference type="PROSITE" id="PS51523"/>
    </source>
</evidence>
<dbReference type="NCBIfam" id="TIGR01565">
    <property type="entry name" value="homeo_ZF_HD"/>
    <property type="match status" value="1"/>
</dbReference>
<dbReference type="InterPro" id="IPR006456">
    <property type="entry name" value="ZF_HD_homeobox_Cys/His_dimer"/>
</dbReference>
<keyword evidence="9" id="KW-0539">Nucleus</keyword>
<evidence type="ECO:0000256" key="10">
    <source>
        <dbReference type="SAM" id="MobiDB-lite"/>
    </source>
</evidence>
<keyword evidence="5" id="KW-0805">Transcription regulation</keyword>
<feature type="domain" description="ZF-HD dimerization-type" evidence="11">
    <location>
        <begin position="31"/>
        <end position="74"/>
    </location>
</feature>
<dbReference type="PANTHER" id="PTHR31948:SF128">
    <property type="entry name" value="ZINC-FINGER HOMEODOMAIN PROTEIN 8"/>
    <property type="match status" value="1"/>
</dbReference>
<dbReference type="GO" id="GO:0000976">
    <property type="term" value="F:transcription cis-regulatory region binding"/>
    <property type="evidence" value="ECO:0007669"/>
    <property type="project" value="TreeGrafter"/>
</dbReference>
<organism evidence="12">
    <name type="scientific">Saruma henryi</name>
    <name type="common">Upright wild ginger</name>
    <dbReference type="NCBI Taxonomy" id="13258"/>
    <lineage>
        <taxon>Eukaryota</taxon>
        <taxon>Viridiplantae</taxon>
        <taxon>Streptophyta</taxon>
        <taxon>Embryophyta</taxon>
        <taxon>Tracheophyta</taxon>
        <taxon>Spermatophyta</taxon>
        <taxon>Magnoliopsida</taxon>
        <taxon>Magnoliidae</taxon>
        <taxon>Piperales</taxon>
        <taxon>Asaraceae</taxon>
        <taxon>Saruma</taxon>
    </lineage>
</organism>
<evidence type="ECO:0000313" key="12">
    <source>
        <dbReference type="EMBL" id="ABY61025.1"/>
    </source>
</evidence>
<feature type="region of interest" description="Disordered" evidence="10">
    <location>
        <begin position="1"/>
        <end position="22"/>
    </location>
</feature>
<protein>
    <submittedName>
        <fullName evidence="12">Zinc finger-homeodomain protein 3</fullName>
    </submittedName>
</protein>
<keyword evidence="3" id="KW-0863">Zinc-finger</keyword>
<name>B0LK14_SARHE</name>
<feature type="non-terminal residue" evidence="12">
    <location>
        <position position="1"/>
    </location>
</feature>